<organism evidence="4 5">
    <name type="scientific">Perspicuibacillus lycopersici</name>
    <dbReference type="NCBI Taxonomy" id="1325689"/>
    <lineage>
        <taxon>Bacteria</taxon>
        <taxon>Bacillati</taxon>
        <taxon>Bacillota</taxon>
        <taxon>Bacilli</taxon>
        <taxon>Bacillales</taxon>
        <taxon>Bacillaceae</taxon>
        <taxon>Perspicuibacillus</taxon>
    </lineage>
</organism>
<dbReference type="GO" id="GO:0005576">
    <property type="term" value="C:extracellular region"/>
    <property type="evidence" value="ECO:0007669"/>
    <property type="project" value="UniProtKB-SubCell"/>
</dbReference>
<dbReference type="Pfam" id="PF01522">
    <property type="entry name" value="Polysacc_deac_1"/>
    <property type="match status" value="1"/>
</dbReference>
<dbReference type="RefSeq" id="WP_263074143.1">
    <property type="nucleotide sequence ID" value="NZ_JAOUSF010000005.1"/>
</dbReference>
<dbReference type="InterPro" id="IPR051398">
    <property type="entry name" value="Polysacch_Deacetylase"/>
</dbReference>
<accession>A0AAE3IV78</accession>
<dbReference type="GO" id="GO:0016810">
    <property type="term" value="F:hydrolase activity, acting on carbon-nitrogen (but not peptide) bonds"/>
    <property type="evidence" value="ECO:0007669"/>
    <property type="project" value="InterPro"/>
</dbReference>
<evidence type="ECO:0000313" key="5">
    <source>
        <dbReference type="Proteomes" id="UP001209318"/>
    </source>
</evidence>
<dbReference type="AlphaFoldDB" id="A0AAE3IV78"/>
<sequence>MKPIIIFALVGILFVHPSEISAKEKIPILLYHHVHKYNGIGTEDLYVTPSNFEKQMEYLRDHGFTLVNFDHIHDLDTVKKPILITFDDGYKDNLQAFLIFRKLTTESFRPTGTIFVISDFIGRANRLSVTDIKRMVESGIISIQSHTATHPELPKITNYEYELHESKKKIQQITGKPVTALAYPYGLYNDHVIAETKKYYLFGLTTLQKTVSLPLNPEENYLLPRISIDDSISIHEFARIVEGG</sequence>
<dbReference type="SUPFAM" id="SSF88713">
    <property type="entry name" value="Glycoside hydrolase/deacetylase"/>
    <property type="match status" value="1"/>
</dbReference>
<evidence type="ECO:0000256" key="2">
    <source>
        <dbReference type="ARBA" id="ARBA00022729"/>
    </source>
</evidence>
<dbReference type="InterPro" id="IPR011330">
    <property type="entry name" value="Glyco_hydro/deAcase_b/a-brl"/>
</dbReference>
<dbReference type="Gene3D" id="3.20.20.370">
    <property type="entry name" value="Glycoside hydrolase/deacetylase"/>
    <property type="match status" value="1"/>
</dbReference>
<proteinExistence type="predicted"/>
<dbReference type="GO" id="GO:0005975">
    <property type="term" value="P:carbohydrate metabolic process"/>
    <property type="evidence" value="ECO:0007669"/>
    <property type="project" value="InterPro"/>
</dbReference>
<evidence type="ECO:0000259" key="3">
    <source>
        <dbReference type="PROSITE" id="PS51677"/>
    </source>
</evidence>
<evidence type="ECO:0000313" key="4">
    <source>
        <dbReference type="EMBL" id="MCU9614822.1"/>
    </source>
</evidence>
<dbReference type="PANTHER" id="PTHR34216:SF3">
    <property type="entry name" value="POLY-BETA-1,6-N-ACETYL-D-GLUCOSAMINE N-DEACETYLASE"/>
    <property type="match status" value="1"/>
</dbReference>
<reference evidence="4" key="1">
    <citation type="submission" date="2022-10" db="EMBL/GenBank/DDBJ databases">
        <title>Description of Fervidibacillus gen. nov. in the family Fervidibacillaceae fam. nov. with two species, Fervidibacillus albus sp. nov., and Fervidibacillus halotolerans sp. nov., isolated from tidal flat sediments.</title>
        <authorList>
            <person name="Kwon K.K."/>
            <person name="Yang S.-H."/>
        </authorList>
    </citation>
    <scope>NUCLEOTIDE SEQUENCE</scope>
    <source>
        <strain evidence="4">JCM 19140</strain>
    </source>
</reference>
<keyword evidence="2" id="KW-0732">Signal</keyword>
<dbReference type="EMBL" id="JAOUSF010000005">
    <property type="protein sequence ID" value="MCU9614822.1"/>
    <property type="molecule type" value="Genomic_DNA"/>
</dbReference>
<name>A0AAE3IV78_9BACI</name>
<comment type="caution">
    <text evidence="4">The sequence shown here is derived from an EMBL/GenBank/DDBJ whole genome shotgun (WGS) entry which is preliminary data.</text>
</comment>
<gene>
    <name evidence="4" type="ORF">OEV98_14860</name>
</gene>
<protein>
    <submittedName>
        <fullName evidence="4">Polysaccharide deacetylase family protein</fullName>
    </submittedName>
</protein>
<dbReference type="CDD" id="cd10918">
    <property type="entry name" value="CE4_NodB_like_5s_6s"/>
    <property type="match status" value="1"/>
</dbReference>
<keyword evidence="5" id="KW-1185">Reference proteome</keyword>
<comment type="subcellular location">
    <subcellularLocation>
        <location evidence="1">Secreted</location>
    </subcellularLocation>
</comment>
<feature type="domain" description="NodB homology" evidence="3">
    <location>
        <begin position="80"/>
        <end position="244"/>
    </location>
</feature>
<evidence type="ECO:0000256" key="1">
    <source>
        <dbReference type="ARBA" id="ARBA00004613"/>
    </source>
</evidence>
<dbReference type="InterPro" id="IPR002509">
    <property type="entry name" value="NODB_dom"/>
</dbReference>
<dbReference type="Proteomes" id="UP001209318">
    <property type="component" value="Unassembled WGS sequence"/>
</dbReference>
<dbReference type="PROSITE" id="PS51677">
    <property type="entry name" value="NODB"/>
    <property type="match status" value="1"/>
</dbReference>
<dbReference type="PANTHER" id="PTHR34216">
    <property type="match status" value="1"/>
</dbReference>